<dbReference type="Proteomes" id="UP000682811">
    <property type="component" value="Unassembled WGS sequence"/>
</dbReference>
<proteinExistence type="predicted"/>
<dbReference type="AlphaFoldDB" id="A0A920CRF1"/>
<dbReference type="Gene3D" id="3.40.630.30">
    <property type="match status" value="1"/>
</dbReference>
<protein>
    <recommendedName>
        <fullName evidence="3">N-acetyltransferase domain-containing protein</fullName>
    </recommendedName>
</protein>
<sequence length="108" mass="12495">MDLFIAFRGRKISSSGWGVGVSIFRERCCHYDKYRFRSSSTEGDYWGNYIFNVVKQNDRNIVRCVTSPVNKVSIAYHIKMGFEIEKGDKKIDGVELNTNYDGPNQDRV</sequence>
<evidence type="ECO:0000313" key="1">
    <source>
        <dbReference type="EMBL" id="GIO47064.1"/>
    </source>
</evidence>
<keyword evidence="2" id="KW-1185">Reference proteome</keyword>
<reference evidence="1 2" key="1">
    <citation type="submission" date="2021-03" db="EMBL/GenBank/DDBJ databases">
        <title>Antimicrobial resistance genes in bacteria isolated from Japanese honey, and their potential for conferring macrolide and lincosamide resistance in the American foulbrood pathogen Paenibacillus larvae.</title>
        <authorList>
            <person name="Okamoto M."/>
            <person name="Kumagai M."/>
            <person name="Kanamori H."/>
            <person name="Takamatsu D."/>
        </authorList>
    </citation>
    <scope>NUCLEOTIDE SEQUENCE [LARGE SCALE GENOMIC DNA]</scope>
    <source>
        <strain evidence="1 2">J34TS1</strain>
    </source>
</reference>
<gene>
    <name evidence="1" type="ORF">J34TS1_18290</name>
</gene>
<accession>A0A920CRF1</accession>
<evidence type="ECO:0008006" key="3">
    <source>
        <dbReference type="Google" id="ProtNLM"/>
    </source>
</evidence>
<comment type="caution">
    <text evidence="1">The sequence shown here is derived from an EMBL/GenBank/DDBJ whole genome shotgun (WGS) entry which is preliminary data.</text>
</comment>
<name>A0A920CRF1_9BACL</name>
<dbReference type="EMBL" id="BORT01000006">
    <property type="protein sequence ID" value="GIO47064.1"/>
    <property type="molecule type" value="Genomic_DNA"/>
</dbReference>
<organism evidence="1 2">
    <name type="scientific">Paenibacillus azoreducens</name>
    <dbReference type="NCBI Taxonomy" id="116718"/>
    <lineage>
        <taxon>Bacteria</taxon>
        <taxon>Bacillati</taxon>
        <taxon>Bacillota</taxon>
        <taxon>Bacilli</taxon>
        <taxon>Bacillales</taxon>
        <taxon>Paenibacillaceae</taxon>
        <taxon>Paenibacillus</taxon>
    </lineage>
</organism>
<evidence type="ECO:0000313" key="2">
    <source>
        <dbReference type="Proteomes" id="UP000682811"/>
    </source>
</evidence>